<dbReference type="Proteomes" id="UP001501788">
    <property type="component" value="Unassembled WGS sequence"/>
</dbReference>
<name>A0ABP8L447_9BURK</name>
<dbReference type="PRINTS" id="PR00778">
    <property type="entry name" value="HTHARSR"/>
</dbReference>
<proteinExistence type="predicted"/>
<feature type="domain" description="HTH arsR-type" evidence="4">
    <location>
        <begin position="1"/>
        <end position="95"/>
    </location>
</feature>
<gene>
    <name evidence="5" type="ORF">GCM10023090_11490</name>
</gene>
<organism evidence="5 6">
    <name type="scientific">Acidovorax lacteus</name>
    <dbReference type="NCBI Taxonomy" id="1924988"/>
    <lineage>
        <taxon>Bacteria</taxon>
        <taxon>Pseudomonadati</taxon>
        <taxon>Pseudomonadota</taxon>
        <taxon>Betaproteobacteria</taxon>
        <taxon>Burkholderiales</taxon>
        <taxon>Comamonadaceae</taxon>
        <taxon>Acidovorax</taxon>
    </lineage>
</organism>
<dbReference type="SUPFAM" id="SSF46785">
    <property type="entry name" value="Winged helix' DNA-binding domain"/>
    <property type="match status" value="1"/>
</dbReference>
<dbReference type="PROSITE" id="PS50987">
    <property type="entry name" value="HTH_ARSR_2"/>
    <property type="match status" value="1"/>
</dbReference>
<dbReference type="Gene3D" id="1.10.10.10">
    <property type="entry name" value="Winged helix-like DNA-binding domain superfamily/Winged helix DNA-binding domain"/>
    <property type="match status" value="1"/>
</dbReference>
<dbReference type="InterPro" id="IPR036388">
    <property type="entry name" value="WH-like_DNA-bd_sf"/>
</dbReference>
<keyword evidence="3" id="KW-0804">Transcription</keyword>
<comment type="caution">
    <text evidence="5">The sequence shown here is derived from an EMBL/GenBank/DDBJ whole genome shotgun (WGS) entry which is preliminary data.</text>
</comment>
<dbReference type="EMBL" id="BAABEX010000007">
    <property type="protein sequence ID" value="GAA4421737.1"/>
    <property type="molecule type" value="Genomic_DNA"/>
</dbReference>
<dbReference type="Pfam" id="PF12840">
    <property type="entry name" value="HTH_20"/>
    <property type="match status" value="1"/>
</dbReference>
<evidence type="ECO:0000313" key="5">
    <source>
        <dbReference type="EMBL" id="GAA4421737.1"/>
    </source>
</evidence>
<keyword evidence="6" id="KW-1185">Reference proteome</keyword>
<evidence type="ECO:0000256" key="3">
    <source>
        <dbReference type="ARBA" id="ARBA00023163"/>
    </source>
</evidence>
<sequence>MEEADVVRSLAALAQPLRLRTFRALVVAGQEGLTPTALAEHLGIAPNTLSFHLKELSHAGLVEAERQGRNLVYRAAFDAMNGLLAYLTENCCQGAACTAAPSPGCDC</sequence>
<dbReference type="InterPro" id="IPR051011">
    <property type="entry name" value="Metal_resp_trans_reg"/>
</dbReference>
<accession>A0ABP8L447</accession>
<dbReference type="PANTHER" id="PTHR43132:SF2">
    <property type="entry name" value="ARSENICAL RESISTANCE OPERON REPRESSOR ARSR-RELATED"/>
    <property type="match status" value="1"/>
</dbReference>
<dbReference type="SMART" id="SM00418">
    <property type="entry name" value="HTH_ARSR"/>
    <property type="match status" value="1"/>
</dbReference>
<evidence type="ECO:0000256" key="2">
    <source>
        <dbReference type="ARBA" id="ARBA00023125"/>
    </source>
</evidence>
<evidence type="ECO:0000313" key="6">
    <source>
        <dbReference type="Proteomes" id="UP001501788"/>
    </source>
</evidence>
<evidence type="ECO:0000259" key="4">
    <source>
        <dbReference type="PROSITE" id="PS50987"/>
    </source>
</evidence>
<dbReference type="PANTHER" id="PTHR43132">
    <property type="entry name" value="ARSENICAL RESISTANCE OPERON REPRESSOR ARSR-RELATED"/>
    <property type="match status" value="1"/>
</dbReference>
<protein>
    <submittedName>
        <fullName evidence="5">Helix-turn-helix domain-containing protein</fullName>
    </submittedName>
</protein>
<keyword evidence="1" id="KW-0805">Transcription regulation</keyword>
<reference evidence="6" key="1">
    <citation type="journal article" date="2019" name="Int. J. Syst. Evol. Microbiol.">
        <title>The Global Catalogue of Microorganisms (GCM) 10K type strain sequencing project: providing services to taxonomists for standard genome sequencing and annotation.</title>
        <authorList>
            <consortium name="The Broad Institute Genomics Platform"/>
            <consortium name="The Broad Institute Genome Sequencing Center for Infectious Disease"/>
            <person name="Wu L."/>
            <person name="Ma J."/>
        </authorList>
    </citation>
    <scope>NUCLEOTIDE SEQUENCE [LARGE SCALE GENOMIC DNA]</scope>
    <source>
        <strain evidence="6">JCM 31890</strain>
    </source>
</reference>
<dbReference type="InterPro" id="IPR001845">
    <property type="entry name" value="HTH_ArsR_DNA-bd_dom"/>
</dbReference>
<evidence type="ECO:0000256" key="1">
    <source>
        <dbReference type="ARBA" id="ARBA00023015"/>
    </source>
</evidence>
<dbReference type="InterPro" id="IPR036390">
    <property type="entry name" value="WH_DNA-bd_sf"/>
</dbReference>
<dbReference type="NCBIfam" id="NF033788">
    <property type="entry name" value="HTH_metalloreg"/>
    <property type="match status" value="1"/>
</dbReference>
<dbReference type="CDD" id="cd00090">
    <property type="entry name" value="HTH_ARSR"/>
    <property type="match status" value="1"/>
</dbReference>
<dbReference type="InterPro" id="IPR011991">
    <property type="entry name" value="ArsR-like_HTH"/>
</dbReference>
<dbReference type="RefSeq" id="WP_345062076.1">
    <property type="nucleotide sequence ID" value="NZ_BAABEX010000007.1"/>
</dbReference>
<keyword evidence="2" id="KW-0238">DNA-binding</keyword>